<dbReference type="Gene3D" id="3.40.50.300">
    <property type="entry name" value="P-loop containing nucleotide triphosphate hydrolases"/>
    <property type="match status" value="1"/>
</dbReference>
<dbReference type="PANTHER" id="PTHR47691">
    <property type="entry name" value="REGULATOR-RELATED"/>
    <property type="match status" value="1"/>
</dbReference>
<dbReference type="EMBL" id="JACCFK010000001">
    <property type="protein sequence ID" value="NYI88270.1"/>
    <property type="molecule type" value="Genomic_DNA"/>
</dbReference>
<dbReference type="InterPro" id="IPR019734">
    <property type="entry name" value="TPR_rpt"/>
</dbReference>
<dbReference type="SUPFAM" id="SSF52540">
    <property type="entry name" value="P-loop containing nucleoside triphosphate hydrolases"/>
    <property type="match status" value="1"/>
</dbReference>
<dbReference type="RefSeq" id="WP_179772537.1">
    <property type="nucleotide sequence ID" value="NZ_JACCFK010000001.1"/>
</dbReference>
<evidence type="ECO:0000313" key="2">
    <source>
        <dbReference type="EMBL" id="NYI88270.1"/>
    </source>
</evidence>
<evidence type="ECO:0000256" key="1">
    <source>
        <dbReference type="PROSITE-ProRule" id="PRU00339"/>
    </source>
</evidence>
<dbReference type="InterPro" id="IPR011990">
    <property type="entry name" value="TPR-like_helical_dom_sf"/>
</dbReference>
<gene>
    <name evidence="2" type="ORF">HNR02_001593</name>
</gene>
<dbReference type="Pfam" id="PF13424">
    <property type="entry name" value="TPR_12"/>
    <property type="match status" value="1"/>
</dbReference>
<dbReference type="PROSITE" id="PS50005">
    <property type="entry name" value="TPR"/>
    <property type="match status" value="1"/>
</dbReference>
<name>A0A853AZW1_9PSEU</name>
<accession>A0A853AZW1</accession>
<dbReference type="Gene3D" id="1.25.40.10">
    <property type="entry name" value="Tetratricopeptide repeat domain"/>
    <property type="match status" value="1"/>
</dbReference>
<evidence type="ECO:0000313" key="3">
    <source>
        <dbReference type="Proteomes" id="UP000549616"/>
    </source>
</evidence>
<keyword evidence="3" id="KW-1185">Reference proteome</keyword>
<proteinExistence type="predicted"/>
<dbReference type="SUPFAM" id="SSF48452">
    <property type="entry name" value="TPR-like"/>
    <property type="match status" value="2"/>
</dbReference>
<protein>
    <submittedName>
        <fullName evidence="2">Tetratricopeptide (TPR) repeat protein</fullName>
    </submittedName>
</protein>
<keyword evidence="1" id="KW-0802">TPR repeat</keyword>
<sequence>MWETVLETVINRVVGAAFTGGGQLYDYVRGRLAERHAGRELATLLTDETAVRAALGDLIDRDPAALGQLARLLHDSGTPRPGAVPVNHGPFVNYERIRHALPDQGVFVLTGPRSVGKTALAWQIAQDRHDRFPDGQVYVDLSDHRTGGSVPRTAVIRDIAAKLGFVLDELDVAGTLDQYRAITAARRFLLVLDGIDSAEDIRTVVPPAPMSLVLLLSREAGAELLVDYPDEVPLTGLDDGAGLELLARLANPQLVHADPVAARELVEVCDHNPGAIRSAGVLVRHTGTVRGVLAQIRGGGHDRITAGFTAALATLSPQARSLLSALASHPGPTVTAQTATVLGASLESIAELRTSNFLAPAGGSRWRLYNSARLVVRPDDSATDALIEFHTRQAVRGDELTSPDRLRRYQAVDGDADFDGRAPLDWLEAELQVYDRLVPLALERGRFADVIRMCGALEVVQLNRGHHWLFARLYGCGVVAGERSGDTASLVRNLAQQGRTYTILHQFAHAWPVLERARELVGGADRELESSVYESLGRFHEESGNLEQAARCFQAAYEIDRELGERGYRACGIHARMAANVLVKLGRTDEALRWVDEALRYTTEPRNLSRLLTVSGKALTRRAPEEAERVLFEAWQLATGAGARQYDLEITEALGDAAAARKDVETARRHWGGVWERLAHDGHPRQADLLAKLRTLPRP</sequence>
<dbReference type="AlphaFoldDB" id="A0A853AZW1"/>
<dbReference type="InterPro" id="IPR027417">
    <property type="entry name" value="P-loop_NTPase"/>
</dbReference>
<comment type="caution">
    <text evidence="2">The sequence shown here is derived from an EMBL/GenBank/DDBJ whole genome shotgun (WGS) entry which is preliminary data.</text>
</comment>
<reference evidence="2 3" key="1">
    <citation type="submission" date="2020-07" db="EMBL/GenBank/DDBJ databases">
        <title>Sequencing the genomes of 1000 actinobacteria strains.</title>
        <authorList>
            <person name="Klenk H.-P."/>
        </authorList>
    </citation>
    <scope>NUCLEOTIDE SEQUENCE [LARGE SCALE GENOMIC DNA]</scope>
    <source>
        <strain evidence="2 3">DSM 104006</strain>
    </source>
</reference>
<organism evidence="2 3">
    <name type="scientific">Amycolatopsis endophytica</name>
    <dbReference type="NCBI Taxonomy" id="860233"/>
    <lineage>
        <taxon>Bacteria</taxon>
        <taxon>Bacillati</taxon>
        <taxon>Actinomycetota</taxon>
        <taxon>Actinomycetes</taxon>
        <taxon>Pseudonocardiales</taxon>
        <taxon>Pseudonocardiaceae</taxon>
        <taxon>Amycolatopsis</taxon>
    </lineage>
</organism>
<dbReference type="PANTHER" id="PTHR47691:SF3">
    <property type="entry name" value="HTH-TYPE TRANSCRIPTIONAL REGULATOR RV0890C-RELATED"/>
    <property type="match status" value="1"/>
</dbReference>
<feature type="repeat" description="TPR" evidence="1">
    <location>
        <begin position="530"/>
        <end position="563"/>
    </location>
</feature>
<dbReference type="Proteomes" id="UP000549616">
    <property type="component" value="Unassembled WGS sequence"/>
</dbReference>
<dbReference type="GO" id="GO:0043531">
    <property type="term" value="F:ADP binding"/>
    <property type="evidence" value="ECO:0007669"/>
    <property type="project" value="InterPro"/>
</dbReference>